<feature type="compositionally biased region" description="Low complexity" evidence="1">
    <location>
        <begin position="17"/>
        <end position="38"/>
    </location>
</feature>
<organism evidence="2 3">
    <name type="scientific">Discina gigas</name>
    <dbReference type="NCBI Taxonomy" id="1032678"/>
    <lineage>
        <taxon>Eukaryota</taxon>
        <taxon>Fungi</taxon>
        <taxon>Dikarya</taxon>
        <taxon>Ascomycota</taxon>
        <taxon>Pezizomycotina</taxon>
        <taxon>Pezizomycetes</taxon>
        <taxon>Pezizales</taxon>
        <taxon>Discinaceae</taxon>
        <taxon>Discina</taxon>
    </lineage>
</organism>
<proteinExistence type="predicted"/>
<keyword evidence="3" id="KW-1185">Reference proteome</keyword>
<dbReference type="InterPro" id="IPR018800">
    <property type="entry name" value="PRCC"/>
</dbReference>
<dbReference type="EMBL" id="JBBBZM010000237">
    <property type="protein sequence ID" value="KAL0631544.1"/>
    <property type="molecule type" value="Genomic_DNA"/>
</dbReference>
<dbReference type="PANTHER" id="PTHR13621">
    <property type="entry name" value="PROLINE-RICH PROTEIN PRCC"/>
    <property type="match status" value="1"/>
</dbReference>
<sequence length="482" mass="50710">MLVDYSDSESESEKQKSSTSPLPLPPLKSGGLSALLPKPKGARKNNGEDNGPKKIIVNLPKPKHDDLEDGPPTKKARVGGGSGLSAMLPAPKRSGTAAKNPPPPTVSDIKNPSSETITQTEAGDKAPSSGNGFVSVASSTRFVPQSVVRKPIQPTSVFKKPGGAARLVTCKPKVSLFGLGPSLSSTKSTTKATFTGEYQPIMLTAAKPPNRPKGAPGAQDDDTYPEEPVVIPKTTPSVYGYNGPQDLETIAREAGLDDAAMRQLYGRRGRSNAPINITNYSVDEEYNNNEVSRSLGLLEEVKPVRAIAPGKHQLSSLLNAAQSQRGALEDAFAQGKRNKKEAGSKYGWQSFWHQCNPRAAGFAPPSPQLSQRTPLIAAANPESIDIARQGTLSVSGSKSGVSATDSQKNNDGAGKTRISEYLESGFFNKDNSISRSSTPEAHSNLNGNLNTSQAASLIVDSIGELVRLGAMSTVAAARCVSA</sequence>
<dbReference type="Proteomes" id="UP001447188">
    <property type="component" value="Unassembled WGS sequence"/>
</dbReference>
<feature type="compositionally biased region" description="Polar residues" evidence="1">
    <location>
        <begin position="394"/>
        <end position="410"/>
    </location>
</feature>
<dbReference type="Pfam" id="PF10253">
    <property type="entry name" value="PRCC"/>
    <property type="match status" value="1"/>
</dbReference>
<comment type="caution">
    <text evidence="2">The sequence shown here is derived from an EMBL/GenBank/DDBJ whole genome shotgun (WGS) entry which is preliminary data.</text>
</comment>
<name>A0ABR3G6G6_9PEZI</name>
<evidence type="ECO:0000256" key="1">
    <source>
        <dbReference type="SAM" id="MobiDB-lite"/>
    </source>
</evidence>
<dbReference type="PANTHER" id="PTHR13621:SF2">
    <property type="entry name" value="PROLINE-RICH PROTEIN PRCC"/>
    <property type="match status" value="1"/>
</dbReference>
<evidence type="ECO:0000313" key="2">
    <source>
        <dbReference type="EMBL" id="KAL0631544.1"/>
    </source>
</evidence>
<gene>
    <name evidence="2" type="ORF">Q9L58_009599</name>
</gene>
<feature type="region of interest" description="Disordered" evidence="1">
    <location>
        <begin position="203"/>
        <end position="225"/>
    </location>
</feature>
<feature type="compositionally biased region" description="Acidic residues" evidence="1">
    <location>
        <begin position="1"/>
        <end position="10"/>
    </location>
</feature>
<accession>A0ABR3G6G6</accession>
<feature type="region of interest" description="Disordered" evidence="1">
    <location>
        <begin position="1"/>
        <end position="134"/>
    </location>
</feature>
<protein>
    <submittedName>
        <fullName evidence="2">Uncharacterized protein</fullName>
    </submittedName>
</protein>
<evidence type="ECO:0000313" key="3">
    <source>
        <dbReference type="Proteomes" id="UP001447188"/>
    </source>
</evidence>
<reference evidence="2 3" key="1">
    <citation type="submission" date="2024-02" db="EMBL/GenBank/DDBJ databases">
        <title>Discinaceae phylogenomics.</title>
        <authorList>
            <person name="Dirks A.C."/>
            <person name="James T.Y."/>
        </authorList>
    </citation>
    <scope>NUCLEOTIDE SEQUENCE [LARGE SCALE GENOMIC DNA]</scope>
    <source>
        <strain evidence="2 3">ACD0624</strain>
    </source>
</reference>
<feature type="region of interest" description="Disordered" evidence="1">
    <location>
        <begin position="394"/>
        <end position="414"/>
    </location>
</feature>
<feature type="compositionally biased region" description="Polar residues" evidence="1">
    <location>
        <begin position="108"/>
        <end position="121"/>
    </location>
</feature>